<feature type="transmembrane region" description="Helical" evidence="1">
    <location>
        <begin position="150"/>
        <end position="167"/>
    </location>
</feature>
<dbReference type="PATRIC" id="fig|480.237.peg.1200"/>
<name>A0A198UMG6_MORCA</name>
<evidence type="ECO:0000256" key="1">
    <source>
        <dbReference type="SAM" id="Phobius"/>
    </source>
</evidence>
<dbReference type="AlphaFoldDB" id="A0A198UMG6"/>
<keyword evidence="1" id="KW-1133">Transmembrane helix</keyword>
<gene>
    <name evidence="2" type="ORF">AO384_0571</name>
</gene>
<feature type="transmembrane region" description="Helical" evidence="1">
    <location>
        <begin position="266"/>
        <end position="285"/>
    </location>
</feature>
<dbReference type="Pfam" id="PF05940">
    <property type="entry name" value="NnrS"/>
    <property type="match status" value="1"/>
</dbReference>
<feature type="transmembrane region" description="Helical" evidence="1">
    <location>
        <begin position="101"/>
        <end position="129"/>
    </location>
</feature>
<feature type="transmembrane region" description="Helical" evidence="1">
    <location>
        <begin position="361"/>
        <end position="384"/>
    </location>
</feature>
<dbReference type="Proteomes" id="UP000078228">
    <property type="component" value="Unassembled WGS sequence"/>
</dbReference>
<feature type="transmembrane region" description="Helical" evidence="1">
    <location>
        <begin position="336"/>
        <end position="355"/>
    </location>
</feature>
<dbReference type="RefSeq" id="WP_064610721.1">
    <property type="nucleotide sequence ID" value="NZ_LXHB01000049.1"/>
</dbReference>
<accession>A0A198UMG6</accession>
<feature type="transmembrane region" description="Helical" evidence="1">
    <location>
        <begin position="297"/>
        <end position="316"/>
    </location>
</feature>
<dbReference type="EMBL" id="LXHC01000006">
    <property type="protein sequence ID" value="OAU97535.1"/>
    <property type="molecule type" value="Genomic_DNA"/>
</dbReference>
<proteinExistence type="predicted"/>
<evidence type="ECO:0000313" key="3">
    <source>
        <dbReference type="Proteomes" id="UP000078228"/>
    </source>
</evidence>
<feature type="transmembrane region" description="Helical" evidence="1">
    <location>
        <begin position="173"/>
        <end position="193"/>
    </location>
</feature>
<feature type="transmembrane region" description="Helical" evidence="1">
    <location>
        <begin position="237"/>
        <end position="254"/>
    </location>
</feature>
<evidence type="ECO:0000313" key="2">
    <source>
        <dbReference type="EMBL" id="OAU97535.1"/>
    </source>
</evidence>
<keyword evidence="1" id="KW-0812">Transmembrane</keyword>
<feature type="transmembrane region" description="Helical" evidence="1">
    <location>
        <begin position="213"/>
        <end position="231"/>
    </location>
</feature>
<organism evidence="2 3">
    <name type="scientific">Moraxella catarrhalis</name>
    <name type="common">Branhamella catarrhalis</name>
    <dbReference type="NCBI Taxonomy" id="480"/>
    <lineage>
        <taxon>Bacteria</taxon>
        <taxon>Pseudomonadati</taxon>
        <taxon>Pseudomonadota</taxon>
        <taxon>Gammaproteobacteria</taxon>
        <taxon>Moraxellales</taxon>
        <taxon>Moraxellaceae</taxon>
        <taxon>Moraxella</taxon>
    </lineage>
</organism>
<dbReference type="eggNOG" id="COG3213">
    <property type="taxonomic scope" value="Bacteria"/>
</dbReference>
<keyword evidence="1" id="KW-0472">Membrane</keyword>
<comment type="caution">
    <text evidence="2">The sequence shown here is derived from an EMBL/GenBank/DDBJ whole genome shotgun (WGS) entry which is preliminary data.</text>
</comment>
<dbReference type="InterPro" id="IPR010266">
    <property type="entry name" value="NnrS"/>
</dbReference>
<feature type="transmembrane region" description="Helical" evidence="1">
    <location>
        <begin position="20"/>
        <end position="40"/>
    </location>
</feature>
<dbReference type="OrthoDB" id="9770040at2"/>
<protein>
    <submittedName>
        <fullName evidence="2">NnrS protein involved in response to NO</fullName>
    </submittedName>
</protein>
<sequence>MNKMLPNLADRAIFNLGFRIFFASAAVYAVISMALWLFVYRGGVFSTHMSIAPQYWHGHEMVFGYSMAVVAGFLLTAVGNWTGKTMPSGQRLYLIWLPWLFARIIFIVLPQFLWLGVLADIVFTILFLISITKPVIKTKQWRQMGIVSKIILMLIANLFCLAATLGWQIGWYYALYLGVFVIIGLVLTIGRRVTPFFISRGVGYAFEPRNNHYIDRISLVSFVIFFLLEVFTSQQLLASLCALVCALVQAWRLQGWYTQGIWKKPLLWSMFVSMACIVFGQLMYFLRIFQFGITNSLAMHMMAVGGIGILSLSMMARVSLGHSGRSIHQPPKTVPWAIGLLSVATVFRVILPWLMPQHLAIWIIHAQILWLIAFFLLSVSYMNIWRTPRIDGRAG</sequence>
<feature type="transmembrane region" description="Helical" evidence="1">
    <location>
        <begin position="61"/>
        <end position="81"/>
    </location>
</feature>
<reference evidence="2 3" key="1">
    <citation type="journal article" date="2016" name="Genome Biol. Evol.">
        <title>Comparative Genomic Analyses of the Moraxella catarrhalis Serosensitive and Seroresistant Lineages Demonstrate Their Independent Evolution.</title>
        <authorList>
            <person name="Earl J.P."/>
            <person name="de Vries S.P."/>
            <person name="Ahmed A."/>
            <person name="Powell E."/>
            <person name="Schultz M.P."/>
            <person name="Hermans P.W."/>
            <person name="Hill D.J."/>
            <person name="Zhou Z."/>
            <person name="Constantinidou C.I."/>
            <person name="Hu F.Z."/>
            <person name="Bootsma H.J."/>
            <person name="Ehrlich G.D."/>
        </authorList>
    </citation>
    <scope>NUCLEOTIDE SEQUENCE [LARGE SCALE GENOMIC DNA]</scope>
    <source>
        <strain evidence="2 3">Z7542</strain>
    </source>
</reference>
<keyword evidence="3" id="KW-1185">Reference proteome</keyword>